<evidence type="ECO:0000313" key="1">
    <source>
        <dbReference type="EMBL" id="KAF2123103.1"/>
    </source>
</evidence>
<gene>
    <name evidence="1" type="ORF">BDV96DRAFT_561970</name>
</gene>
<dbReference type="OrthoDB" id="3693677at2759"/>
<dbReference type="Proteomes" id="UP000799770">
    <property type="component" value="Unassembled WGS sequence"/>
</dbReference>
<dbReference type="AlphaFoldDB" id="A0A6A5ZW34"/>
<name>A0A6A5ZW34_9PLEO</name>
<sequence length="510" mass="58463">MLVTAGNIDDIDDALVPFVTGASLEKLPAHHVDQQQQPDTSRRSLTPDLKLQITRKDSHAISGTISFLVYSSTSNAQASDIVNKIADAIKQRTKGSPNDPHWRFRSTTFRLSDLSDSDVRWTFRAYHAQLINRLLWKQENESDAIKNIFDFQAQNLKSLERGYLTYEEATIIKNQLLPRNSSDLVSPHIFKLLLEVLRKSRIIERQMEDNLEFLQITEEYFSAPQPRGRDPRPHKQIFDGLPDVDPNHPLGSIAAREQDLLRLVQAACYGLDDWEQIIYPDAVTSLRNYCQAFYRHRSLYSDQEPSVPILPFERNWTLQETAMLERGHLVCNLREQVEKGKLNFNIFKLIRGSLVPMELQPYYSANRLAELLQMKGQDSSSGVGHELAGHVLALHSDNFGANEERSDYEKFITEAQQDMLSTQQTQQQGRLQALIGHGGDLKSQLQRVEIALLTNPDQVLKAARANEDAEDRAYVDRLVAEDVAREKAKVGKNPFRWVQTKFKKVFRRWN</sequence>
<reference evidence="1" key="1">
    <citation type="journal article" date="2020" name="Stud. Mycol.">
        <title>101 Dothideomycetes genomes: a test case for predicting lifestyles and emergence of pathogens.</title>
        <authorList>
            <person name="Haridas S."/>
            <person name="Albert R."/>
            <person name="Binder M."/>
            <person name="Bloem J."/>
            <person name="Labutti K."/>
            <person name="Salamov A."/>
            <person name="Andreopoulos B."/>
            <person name="Baker S."/>
            <person name="Barry K."/>
            <person name="Bills G."/>
            <person name="Bluhm B."/>
            <person name="Cannon C."/>
            <person name="Castanera R."/>
            <person name="Culley D."/>
            <person name="Daum C."/>
            <person name="Ezra D."/>
            <person name="Gonzalez J."/>
            <person name="Henrissat B."/>
            <person name="Kuo A."/>
            <person name="Liang C."/>
            <person name="Lipzen A."/>
            <person name="Lutzoni F."/>
            <person name="Magnuson J."/>
            <person name="Mondo S."/>
            <person name="Nolan M."/>
            <person name="Ohm R."/>
            <person name="Pangilinan J."/>
            <person name="Park H.-J."/>
            <person name="Ramirez L."/>
            <person name="Alfaro M."/>
            <person name="Sun H."/>
            <person name="Tritt A."/>
            <person name="Yoshinaga Y."/>
            <person name="Zwiers L.-H."/>
            <person name="Turgeon B."/>
            <person name="Goodwin S."/>
            <person name="Spatafora J."/>
            <person name="Crous P."/>
            <person name="Grigoriev I."/>
        </authorList>
    </citation>
    <scope>NUCLEOTIDE SEQUENCE</scope>
    <source>
        <strain evidence="1">CBS 627.86</strain>
    </source>
</reference>
<proteinExistence type="predicted"/>
<keyword evidence="2" id="KW-1185">Reference proteome</keyword>
<evidence type="ECO:0000313" key="2">
    <source>
        <dbReference type="Proteomes" id="UP000799770"/>
    </source>
</evidence>
<accession>A0A6A5ZW34</accession>
<protein>
    <submittedName>
        <fullName evidence="1">Uncharacterized protein</fullName>
    </submittedName>
</protein>
<dbReference type="EMBL" id="ML977310">
    <property type="protein sequence ID" value="KAF2123103.1"/>
    <property type="molecule type" value="Genomic_DNA"/>
</dbReference>
<organism evidence="1 2">
    <name type="scientific">Lophiotrema nucula</name>
    <dbReference type="NCBI Taxonomy" id="690887"/>
    <lineage>
        <taxon>Eukaryota</taxon>
        <taxon>Fungi</taxon>
        <taxon>Dikarya</taxon>
        <taxon>Ascomycota</taxon>
        <taxon>Pezizomycotina</taxon>
        <taxon>Dothideomycetes</taxon>
        <taxon>Pleosporomycetidae</taxon>
        <taxon>Pleosporales</taxon>
        <taxon>Lophiotremataceae</taxon>
        <taxon>Lophiotrema</taxon>
    </lineage>
</organism>